<organism evidence="5 6">
    <name type="scientific">Candidatus Collierbacteria bacterium GW2011_GWA2_42_17</name>
    <dbReference type="NCBI Taxonomy" id="1618378"/>
    <lineage>
        <taxon>Bacteria</taxon>
        <taxon>Candidatus Collieribacteriota</taxon>
    </lineage>
</organism>
<feature type="domain" description="Peptidase M16 C-terminal" evidence="4">
    <location>
        <begin position="170"/>
        <end position="345"/>
    </location>
</feature>
<dbReference type="GO" id="GO:0046872">
    <property type="term" value="F:metal ion binding"/>
    <property type="evidence" value="ECO:0007669"/>
    <property type="project" value="InterPro"/>
</dbReference>
<protein>
    <submittedName>
        <fullName evidence="5">Peptidase M16 domain protein</fullName>
    </submittedName>
</protein>
<dbReference type="InterPro" id="IPR007863">
    <property type="entry name" value="Peptidase_M16_C"/>
</dbReference>
<dbReference type="PANTHER" id="PTHR11851">
    <property type="entry name" value="METALLOPROTEASE"/>
    <property type="match status" value="1"/>
</dbReference>
<proteinExistence type="inferred from homology"/>
<gene>
    <name evidence="5" type="ORF">UV06_C0003G0048</name>
</gene>
<evidence type="ECO:0000313" key="6">
    <source>
        <dbReference type="Proteomes" id="UP000033854"/>
    </source>
</evidence>
<dbReference type="EMBL" id="LCDA01000003">
    <property type="protein sequence ID" value="KKS43047.1"/>
    <property type="molecule type" value="Genomic_DNA"/>
</dbReference>
<feature type="domain" description="Peptidase M16 N-terminal" evidence="3">
    <location>
        <begin position="15"/>
        <end position="150"/>
    </location>
</feature>
<dbReference type="AlphaFoldDB" id="A0A0G0Z2Q5"/>
<evidence type="ECO:0000256" key="2">
    <source>
        <dbReference type="RuleBase" id="RU004447"/>
    </source>
</evidence>
<evidence type="ECO:0000313" key="5">
    <source>
        <dbReference type="EMBL" id="KKS43047.1"/>
    </source>
</evidence>
<dbReference type="Pfam" id="PF05193">
    <property type="entry name" value="Peptidase_M16_C"/>
    <property type="match status" value="1"/>
</dbReference>
<evidence type="ECO:0000259" key="4">
    <source>
        <dbReference type="Pfam" id="PF05193"/>
    </source>
</evidence>
<sequence>MDTNFRQININGALVALYKTNSLKTISLDVRIKAGSWYEDSEKWGKAHLLEHMMFQGTEMFSDSKAMEIYKEENGIWSNASTSGQRIELIMKMPSESIIAGLRLMEEMLFKTKISEDKLAKEKKVVLQEYEDKWSRSGVRFSKKVDQQYFGKNHLYTRDGLGDKEYLNTVSMADLIEYQKEMFVPANMVIGIAGNIDFESIEKELRKMLILSGNVIEKKFNKVQPQTERLIHYESGMSTVIIDVGWTIGGIAETTFEDRLKMGIAAYILGGSPRSLLHSKVREELALAYSISMVFGYYQVAGWISVKSSVKPENLEEVLKEIDSVIETFVDHPIKADLFNRAKKYLGMSEQMKFESTMNIAGNLCGYLFWEGRVVLPEEYEAILEKITEDQVRMVLKEAIDGKKPLISIMKSE</sequence>
<dbReference type="SUPFAM" id="SSF63411">
    <property type="entry name" value="LuxS/MPP-like metallohydrolase"/>
    <property type="match status" value="2"/>
</dbReference>
<reference evidence="5 6" key="1">
    <citation type="journal article" date="2015" name="Nature">
        <title>rRNA introns, odd ribosomes, and small enigmatic genomes across a large radiation of phyla.</title>
        <authorList>
            <person name="Brown C.T."/>
            <person name="Hug L.A."/>
            <person name="Thomas B.C."/>
            <person name="Sharon I."/>
            <person name="Castelle C.J."/>
            <person name="Singh A."/>
            <person name="Wilkins M.J."/>
            <person name="Williams K.H."/>
            <person name="Banfield J.F."/>
        </authorList>
    </citation>
    <scope>NUCLEOTIDE SEQUENCE [LARGE SCALE GENOMIC DNA]</scope>
</reference>
<comment type="caution">
    <text evidence="5">The sequence shown here is derived from an EMBL/GenBank/DDBJ whole genome shotgun (WGS) entry which is preliminary data.</text>
</comment>
<dbReference type="Pfam" id="PF00675">
    <property type="entry name" value="Peptidase_M16"/>
    <property type="match status" value="1"/>
</dbReference>
<dbReference type="PANTHER" id="PTHR11851:SF49">
    <property type="entry name" value="MITOCHONDRIAL-PROCESSING PEPTIDASE SUBUNIT ALPHA"/>
    <property type="match status" value="1"/>
</dbReference>
<dbReference type="GO" id="GO:0004222">
    <property type="term" value="F:metalloendopeptidase activity"/>
    <property type="evidence" value="ECO:0007669"/>
    <property type="project" value="InterPro"/>
</dbReference>
<dbReference type="InterPro" id="IPR011249">
    <property type="entry name" value="Metalloenz_LuxS/M16"/>
</dbReference>
<dbReference type="InterPro" id="IPR050361">
    <property type="entry name" value="MPP/UQCRC_Complex"/>
</dbReference>
<dbReference type="Proteomes" id="UP000033854">
    <property type="component" value="Unassembled WGS sequence"/>
</dbReference>
<comment type="similarity">
    <text evidence="1 2">Belongs to the peptidase M16 family.</text>
</comment>
<dbReference type="Gene3D" id="3.30.830.10">
    <property type="entry name" value="Metalloenzyme, LuxS/M16 peptidase-like"/>
    <property type="match status" value="2"/>
</dbReference>
<name>A0A0G0Z2Q5_9BACT</name>
<evidence type="ECO:0000259" key="3">
    <source>
        <dbReference type="Pfam" id="PF00675"/>
    </source>
</evidence>
<evidence type="ECO:0000256" key="1">
    <source>
        <dbReference type="ARBA" id="ARBA00007261"/>
    </source>
</evidence>
<accession>A0A0G0Z2Q5</accession>
<dbReference type="GO" id="GO:0006508">
    <property type="term" value="P:proteolysis"/>
    <property type="evidence" value="ECO:0007669"/>
    <property type="project" value="InterPro"/>
</dbReference>
<dbReference type="InterPro" id="IPR001431">
    <property type="entry name" value="Pept_M16_Zn_BS"/>
</dbReference>
<dbReference type="InterPro" id="IPR011765">
    <property type="entry name" value="Pept_M16_N"/>
</dbReference>
<dbReference type="PROSITE" id="PS00143">
    <property type="entry name" value="INSULINASE"/>
    <property type="match status" value="1"/>
</dbReference>